<organism evidence="2 3">
    <name type="scientific">Caenorhabditis nigoni</name>
    <dbReference type="NCBI Taxonomy" id="1611254"/>
    <lineage>
        <taxon>Eukaryota</taxon>
        <taxon>Metazoa</taxon>
        <taxon>Ecdysozoa</taxon>
        <taxon>Nematoda</taxon>
        <taxon>Chromadorea</taxon>
        <taxon>Rhabditida</taxon>
        <taxon>Rhabditina</taxon>
        <taxon>Rhabditomorpha</taxon>
        <taxon>Rhabditoidea</taxon>
        <taxon>Rhabditidae</taxon>
        <taxon>Peloderinae</taxon>
        <taxon>Caenorhabditis</taxon>
    </lineage>
</organism>
<proteinExistence type="predicted"/>
<evidence type="ECO:0000256" key="1">
    <source>
        <dbReference type="SAM" id="MobiDB-lite"/>
    </source>
</evidence>
<dbReference type="AlphaFoldDB" id="A0A2G5VA55"/>
<feature type="region of interest" description="Disordered" evidence="1">
    <location>
        <begin position="54"/>
        <end position="230"/>
    </location>
</feature>
<dbReference type="EMBL" id="PDUG01000002">
    <property type="protein sequence ID" value="PIC48632.1"/>
    <property type="molecule type" value="Genomic_DNA"/>
</dbReference>
<gene>
    <name evidence="2" type="primary">Cnig_chr_II.g7533</name>
    <name evidence="2" type="ORF">B9Z55_007533</name>
</gene>
<protein>
    <submittedName>
        <fullName evidence="2">Uncharacterized protein</fullName>
    </submittedName>
</protein>
<comment type="caution">
    <text evidence="2">The sequence shown here is derived from an EMBL/GenBank/DDBJ whole genome shotgun (WGS) entry which is preliminary data.</text>
</comment>
<evidence type="ECO:0000313" key="3">
    <source>
        <dbReference type="Proteomes" id="UP000230233"/>
    </source>
</evidence>
<dbReference type="STRING" id="1611254.A0A2G5VA55"/>
<feature type="compositionally biased region" description="Polar residues" evidence="1">
    <location>
        <begin position="176"/>
        <end position="189"/>
    </location>
</feature>
<evidence type="ECO:0000313" key="2">
    <source>
        <dbReference type="EMBL" id="PIC48632.1"/>
    </source>
</evidence>
<feature type="compositionally biased region" description="Polar residues" evidence="1">
    <location>
        <begin position="102"/>
        <end position="111"/>
    </location>
</feature>
<dbReference type="Proteomes" id="UP000230233">
    <property type="component" value="Chromosome II"/>
</dbReference>
<name>A0A2G5VA55_9PELO</name>
<accession>A0A2G5VA55</accession>
<sequence>MSAVGLLGRSAGLVSGRLPVGSVGGPSAGSAEICLSVDVPKCPEDALMPSILADRPIAEVSTADRPNRSIADAVATGRSPHPKRKESGRGPSKGPPPVQHKWNGNASQDSILGNGREVPFEIPTRRVPNTSSPALSADAYMSPPPHGSNGSALPPTGSSKRDTTPTTSTTHRYHNSHQNSSRGGTPSTQRLRDERNGQMVLLSRASDSEPDVTSPVEGNRREDSWKDNASTTHISTATSRITHSGNNITRIELDGDVSVI</sequence>
<reference evidence="3" key="1">
    <citation type="submission" date="2017-10" db="EMBL/GenBank/DDBJ databases">
        <title>Rapid genome shrinkage in a self-fertile nematode reveals novel sperm competition proteins.</title>
        <authorList>
            <person name="Yin D."/>
            <person name="Schwarz E.M."/>
            <person name="Thomas C.G."/>
            <person name="Felde R.L."/>
            <person name="Korf I.F."/>
            <person name="Cutter A.D."/>
            <person name="Schartner C.M."/>
            <person name="Ralston E.J."/>
            <person name="Meyer B.J."/>
            <person name="Haag E.S."/>
        </authorList>
    </citation>
    <scope>NUCLEOTIDE SEQUENCE [LARGE SCALE GENOMIC DNA]</scope>
    <source>
        <strain evidence="3">JU1422</strain>
    </source>
</reference>
<keyword evidence="3" id="KW-1185">Reference proteome</keyword>